<organism evidence="1 2">
    <name type="scientific">Phyllobacterium salinisoli</name>
    <dbReference type="NCBI Taxonomy" id="1899321"/>
    <lineage>
        <taxon>Bacteria</taxon>
        <taxon>Pseudomonadati</taxon>
        <taxon>Pseudomonadota</taxon>
        <taxon>Alphaproteobacteria</taxon>
        <taxon>Hyphomicrobiales</taxon>
        <taxon>Phyllobacteriaceae</taxon>
        <taxon>Phyllobacterium</taxon>
    </lineage>
</organism>
<comment type="caution">
    <text evidence="1">The sequence shown here is derived from an EMBL/GenBank/DDBJ whole genome shotgun (WGS) entry which is preliminary data.</text>
</comment>
<proteinExistence type="predicted"/>
<protein>
    <submittedName>
        <fullName evidence="1">Uncharacterized protein</fullName>
    </submittedName>
</protein>
<accession>A0A368JYU2</accession>
<gene>
    <name evidence="1" type="ORF">DUT91_22875</name>
</gene>
<reference evidence="1 2" key="1">
    <citation type="submission" date="2018-07" db="EMBL/GenBank/DDBJ databases">
        <title>The draft genome of Phyllobacterium salinisoli.</title>
        <authorList>
            <person name="Liu L."/>
            <person name="Li L."/>
            <person name="Zhang X."/>
            <person name="Liang L."/>
        </authorList>
    </citation>
    <scope>NUCLEOTIDE SEQUENCE [LARGE SCALE GENOMIC DNA]</scope>
    <source>
        <strain evidence="1 2">LLAN61</strain>
    </source>
</reference>
<keyword evidence="2" id="KW-1185">Reference proteome</keyword>
<evidence type="ECO:0000313" key="2">
    <source>
        <dbReference type="Proteomes" id="UP000253420"/>
    </source>
</evidence>
<dbReference type="AlphaFoldDB" id="A0A368JYU2"/>
<name>A0A368JYU2_9HYPH</name>
<dbReference type="EMBL" id="QOZG01000020">
    <property type="protein sequence ID" value="RCS21615.1"/>
    <property type="molecule type" value="Genomic_DNA"/>
</dbReference>
<evidence type="ECO:0000313" key="1">
    <source>
        <dbReference type="EMBL" id="RCS21615.1"/>
    </source>
</evidence>
<dbReference type="Proteomes" id="UP000253420">
    <property type="component" value="Unassembled WGS sequence"/>
</dbReference>
<sequence length="80" mass="9567">MRGRCLRESSFKHIFHIYRYILHISDSNIDFNILEMTANTRKYQMDQTYFLKYADYLHPITGNEQKNKFTILETTLIASG</sequence>